<keyword evidence="1" id="KW-1133">Transmembrane helix</keyword>
<gene>
    <name evidence="2" type="ORF">S03H2_15051</name>
</gene>
<accession>X1FLW9</accession>
<feature type="transmembrane region" description="Helical" evidence="1">
    <location>
        <begin position="79"/>
        <end position="102"/>
    </location>
</feature>
<keyword evidence="1" id="KW-0472">Membrane</keyword>
<feature type="transmembrane region" description="Helical" evidence="1">
    <location>
        <begin position="12"/>
        <end position="33"/>
    </location>
</feature>
<protein>
    <submittedName>
        <fullName evidence="2">Uncharacterized protein</fullName>
    </submittedName>
</protein>
<dbReference type="AlphaFoldDB" id="X1FLW9"/>
<reference evidence="2" key="1">
    <citation type="journal article" date="2014" name="Front. Microbiol.">
        <title>High frequency of phylogenetically diverse reductive dehalogenase-homologous genes in deep subseafloor sedimentary metagenomes.</title>
        <authorList>
            <person name="Kawai M."/>
            <person name="Futagami T."/>
            <person name="Toyoda A."/>
            <person name="Takaki Y."/>
            <person name="Nishi S."/>
            <person name="Hori S."/>
            <person name="Arai W."/>
            <person name="Tsubouchi T."/>
            <person name="Morono Y."/>
            <person name="Uchiyama I."/>
            <person name="Ito T."/>
            <person name="Fujiyama A."/>
            <person name="Inagaki F."/>
            <person name="Takami H."/>
        </authorList>
    </citation>
    <scope>NUCLEOTIDE SEQUENCE</scope>
    <source>
        <strain evidence="2">Expedition CK06-06</strain>
    </source>
</reference>
<feature type="transmembrane region" description="Helical" evidence="1">
    <location>
        <begin position="45"/>
        <end position="67"/>
    </location>
</feature>
<sequence>AEVGTKMAAGFIGWWPMSLVVPVLAGVAGDLIWHYLRQLPSRRLSLILTGGSLCGARVLLALSFWTLLRLPVSGAGEHLTLTLGGIAVINVVLGMLAGLLVSKSITTVKSSK</sequence>
<name>X1FLW9_9ZZZZ</name>
<dbReference type="EMBL" id="BARU01007638">
    <property type="protein sequence ID" value="GAH46686.1"/>
    <property type="molecule type" value="Genomic_DNA"/>
</dbReference>
<evidence type="ECO:0000313" key="2">
    <source>
        <dbReference type="EMBL" id="GAH46686.1"/>
    </source>
</evidence>
<comment type="caution">
    <text evidence="2">The sequence shown here is derived from an EMBL/GenBank/DDBJ whole genome shotgun (WGS) entry which is preliminary data.</text>
</comment>
<proteinExistence type="predicted"/>
<keyword evidence="1" id="KW-0812">Transmembrane</keyword>
<organism evidence="2">
    <name type="scientific">marine sediment metagenome</name>
    <dbReference type="NCBI Taxonomy" id="412755"/>
    <lineage>
        <taxon>unclassified sequences</taxon>
        <taxon>metagenomes</taxon>
        <taxon>ecological metagenomes</taxon>
    </lineage>
</organism>
<evidence type="ECO:0000256" key="1">
    <source>
        <dbReference type="SAM" id="Phobius"/>
    </source>
</evidence>
<feature type="non-terminal residue" evidence="2">
    <location>
        <position position="1"/>
    </location>
</feature>